<reference evidence="1" key="1">
    <citation type="submission" date="2016-03" db="EMBL/GenBank/DDBJ databases">
        <title>Microsymbionts genomes from the relict species Vavilovia formosa.</title>
        <authorList>
            <person name="Chirak E."/>
            <person name="Kimeklis A."/>
            <person name="Kopat V."/>
            <person name="Andronov E."/>
        </authorList>
    </citation>
    <scope>NUCLEOTIDE SEQUENCE [LARGE SCALE GENOMIC DNA]</scope>
    <source>
        <strain evidence="1">Vaf12</strain>
    </source>
</reference>
<dbReference type="AlphaFoldDB" id="A0A154IQM8"/>
<evidence type="ECO:0000313" key="1">
    <source>
        <dbReference type="EMBL" id="KZB02388.1"/>
    </source>
</evidence>
<dbReference type="EMBL" id="LVYU01000057">
    <property type="protein sequence ID" value="KZB02388.1"/>
    <property type="molecule type" value="Genomic_DNA"/>
</dbReference>
<protein>
    <submittedName>
        <fullName evidence="1">Uncharacterized protein</fullName>
    </submittedName>
</protein>
<comment type="caution">
    <text evidence="1">The sequence shown here is derived from an EMBL/GenBank/DDBJ whole genome shotgun (WGS) entry which is preliminary data.</text>
</comment>
<organism evidence="1">
    <name type="scientific">Rhizobium leguminosarum</name>
    <dbReference type="NCBI Taxonomy" id="384"/>
    <lineage>
        <taxon>Bacteria</taxon>
        <taxon>Pseudomonadati</taxon>
        <taxon>Pseudomonadota</taxon>
        <taxon>Alphaproteobacteria</taxon>
        <taxon>Hyphomicrobiales</taxon>
        <taxon>Rhizobiaceae</taxon>
        <taxon>Rhizobium/Agrobacterium group</taxon>
        <taxon>Rhizobium</taxon>
    </lineage>
</organism>
<accession>A0A154IQM8</accession>
<sequence>MAIHFDVVRDGKHFSVRVDGSKISPIAAKVRYRNKRTGVERFGLSNDGGFFGNDEARKYLYTSTEFDSIFPFWSDFIEPTAICEGQSFISINTYDRARFTFGFGQFAAHVPDGDFIRWFRDMLQRPEAVDYFPNLDVHAGRIVKIEDTKVVALENEDSTEPLQLYFNPTLDEVEDAEVVAAAKFIHWTTNHPEARLLQVQHMINTAMRLVKEADRRLGLDGQTGDICCIVMDVRHQGRAGFDELQHALLQSKPYEALLEVGTDGEPERVANLKAALSTRRAELKKKKWSRSTGGFV</sequence>
<gene>
    <name evidence="1" type="ORF">A4A59_10550</name>
</gene>
<proteinExistence type="predicted"/>
<dbReference type="RefSeq" id="WP_062940567.1">
    <property type="nucleotide sequence ID" value="NZ_CP171846.1"/>
</dbReference>
<name>A0A154IQM8_RHILE</name>